<dbReference type="PROSITE" id="PS51318">
    <property type="entry name" value="TAT"/>
    <property type="match status" value="1"/>
</dbReference>
<dbReference type="InterPro" id="IPR009010">
    <property type="entry name" value="Asp_de-COase-like_dom_sf"/>
</dbReference>
<evidence type="ECO:0000256" key="9">
    <source>
        <dbReference type="ARBA" id="ARBA00023014"/>
    </source>
</evidence>
<keyword evidence="6" id="KW-0732">Signal</keyword>
<keyword evidence="7" id="KW-0560">Oxidoreductase</keyword>
<dbReference type="Gene3D" id="2.40.40.20">
    <property type="match status" value="1"/>
</dbReference>
<dbReference type="InterPro" id="IPR006657">
    <property type="entry name" value="MoPterin_dinucl-bd_dom"/>
</dbReference>
<evidence type="ECO:0000256" key="5">
    <source>
        <dbReference type="ARBA" id="ARBA00022723"/>
    </source>
</evidence>
<sequence>MKLARRGFIQGMGALGAAAGVSLDAVAQAVKAAKPAIKGKVSRTPLEVKHIKSGCAICPNFCGIDATLVNGVVRTIYPDAARAEFYNHGICPKGASGMFNTYDPYRLKKPLKRTNPNKGRNEDPGWVEVSWNEAFEMVAARMNKIKAEDPRKLLWQHGQGKYLTGENFAVAFTKAFGTPNMTHRTTTCEAARHVADELTVAGAGILPDLKHTKYLLNFGSSYFEGEQASRWMDWEAQQSIDKGLKIVVIEPRLSQNAAKADEWVPMRPGKDVAMLLAMAKLMIDAGTIDEPFLVEYTNSPELVGEDGLFIKDKDGKTHLVWDRLSNSAKPYVAGVKPALKGAYTVDGQPVRTAFQVFMDSIKDMTPAAAEEIADVPADTITRLAQTFAKEARIGEFIELEGQKLRYRPSVLYTFRGLSAKEHGVQGWRTGLILNMLVGNIDAVGGLRMDAPYDKPQYFDVSKCEYPPSRCDMAQSVYFPYANHHIAQQNLIVMQDPQSWGLPYVPEMQFFYGTNRPMSVPNSGMQFDGLSKTFNVVIDINMTELAWYADVVMPDKTYLESWHWASTRSTPEASHVAIRQAMVNPYNLEHDAFSIMQELMKRVGLADKFLDECNKAWGLKDVKFQPGKSYTQRETVEVMWADKAKKDFSYALEHAFIGKKRDLKSKYLGGVEAKFKGPGKPKIKLYADQLIETYYKAASIAQKNKLARVDIAKLKVAYSPLPTRAHAFPTPHLEAMDYPFYVITHKRMYRYQTGNTVNNVILNKALGKDVATNYVQINTATAQKMGIKNGDTVTIETRVGKINGEAQVVQGVRPDTIAVSYHYGQWSPGYSPDGHQGVALNEVLEHHPDIISGHNSFNDTKCKLYKA</sequence>
<dbReference type="Gene3D" id="3.40.50.740">
    <property type="match status" value="1"/>
</dbReference>
<keyword evidence="3" id="KW-0004">4Fe-4S</keyword>
<keyword evidence="8" id="KW-0408">Iron</keyword>
<comment type="similarity">
    <text evidence="2">Belongs to the prokaryotic molybdopterin-containing oxidoreductase family.</text>
</comment>
<organism evidence="11 12">
    <name type="scientific">Rhodoferax lithotrophicus</name>
    <dbReference type="NCBI Taxonomy" id="2798804"/>
    <lineage>
        <taxon>Bacteria</taxon>
        <taxon>Pseudomonadati</taxon>
        <taxon>Pseudomonadota</taxon>
        <taxon>Betaproteobacteria</taxon>
        <taxon>Burkholderiales</taxon>
        <taxon>Comamonadaceae</taxon>
        <taxon>Rhodoferax</taxon>
    </lineage>
</organism>
<feature type="domain" description="4Fe-4S Mo/W bis-MGD-type" evidence="10">
    <location>
        <begin position="48"/>
        <end position="105"/>
    </location>
</feature>
<evidence type="ECO:0000256" key="7">
    <source>
        <dbReference type="ARBA" id="ARBA00023002"/>
    </source>
</evidence>
<evidence type="ECO:0000259" key="10">
    <source>
        <dbReference type="PROSITE" id="PS51669"/>
    </source>
</evidence>
<gene>
    <name evidence="11" type="ORF">MIZ03_0216</name>
</gene>
<evidence type="ECO:0000256" key="4">
    <source>
        <dbReference type="ARBA" id="ARBA00022505"/>
    </source>
</evidence>
<keyword evidence="5" id="KW-0479">Metal-binding</keyword>
<evidence type="ECO:0000313" key="12">
    <source>
        <dbReference type="Proteomes" id="UP000824366"/>
    </source>
</evidence>
<dbReference type="Proteomes" id="UP000824366">
    <property type="component" value="Chromosome"/>
</dbReference>
<dbReference type="InterPro" id="IPR006963">
    <property type="entry name" value="Mopterin_OxRdtase_4Fe-4S_dom"/>
</dbReference>
<dbReference type="SUPFAM" id="SSF53706">
    <property type="entry name" value="Formate dehydrogenase/DMSO reductase, domains 1-3"/>
    <property type="match status" value="1"/>
</dbReference>
<comment type="cofactor">
    <cofactor evidence="1">
        <name>Mo-bis(molybdopterin guanine dinucleotide)</name>
        <dbReference type="ChEBI" id="CHEBI:60539"/>
    </cofactor>
</comment>
<dbReference type="Pfam" id="PF00384">
    <property type="entry name" value="Molybdopterin"/>
    <property type="match status" value="1"/>
</dbReference>
<name>A0ABN6D3E2_9BURK</name>
<dbReference type="PROSITE" id="PS51669">
    <property type="entry name" value="4FE4S_MOW_BIS_MGD"/>
    <property type="match status" value="1"/>
</dbReference>
<dbReference type="PANTHER" id="PTHR43742:SF9">
    <property type="entry name" value="TETRATHIONATE REDUCTASE SUBUNIT A"/>
    <property type="match status" value="1"/>
</dbReference>
<dbReference type="InterPro" id="IPR050612">
    <property type="entry name" value="Prok_Mopterin_Oxidored"/>
</dbReference>
<evidence type="ECO:0000256" key="2">
    <source>
        <dbReference type="ARBA" id="ARBA00010312"/>
    </source>
</evidence>
<proteinExistence type="inferred from homology"/>
<dbReference type="SMART" id="SM00926">
    <property type="entry name" value="Molybdop_Fe4S4"/>
    <property type="match status" value="1"/>
</dbReference>
<reference evidence="11 12" key="1">
    <citation type="journal article" date="2021" name="Microbiol. Spectr.">
        <title>A Single Bacterium Capable of Oxidation and Reduction of Iron at Circumneutral pH.</title>
        <authorList>
            <person name="Kato S."/>
            <person name="Ohkuma M."/>
        </authorList>
    </citation>
    <scope>NUCLEOTIDE SEQUENCE [LARGE SCALE GENOMIC DNA]</scope>
    <source>
        <strain evidence="11 12">MIZ03</strain>
    </source>
</reference>
<protein>
    <submittedName>
        <fullName evidence="11">Thiosulfate reductase molybdopterin-containing subunit PhsA</fullName>
    </submittedName>
</protein>
<dbReference type="RefSeq" id="WP_223906892.1">
    <property type="nucleotide sequence ID" value="NZ_AP024238.1"/>
</dbReference>
<dbReference type="EMBL" id="AP024238">
    <property type="protein sequence ID" value="BCO25356.1"/>
    <property type="molecule type" value="Genomic_DNA"/>
</dbReference>
<dbReference type="Pfam" id="PF01568">
    <property type="entry name" value="Molydop_binding"/>
    <property type="match status" value="1"/>
</dbReference>
<evidence type="ECO:0000313" key="11">
    <source>
        <dbReference type="EMBL" id="BCO25356.1"/>
    </source>
</evidence>
<evidence type="ECO:0000256" key="3">
    <source>
        <dbReference type="ARBA" id="ARBA00022485"/>
    </source>
</evidence>
<dbReference type="Gene3D" id="3.30.200.210">
    <property type="match status" value="1"/>
</dbReference>
<keyword evidence="12" id="KW-1185">Reference proteome</keyword>
<keyword evidence="9" id="KW-0411">Iron-sulfur</keyword>
<evidence type="ECO:0000256" key="8">
    <source>
        <dbReference type="ARBA" id="ARBA00023004"/>
    </source>
</evidence>
<dbReference type="PANTHER" id="PTHR43742">
    <property type="entry name" value="TRIMETHYLAMINE-N-OXIDE REDUCTASE"/>
    <property type="match status" value="1"/>
</dbReference>
<dbReference type="SUPFAM" id="SSF50692">
    <property type="entry name" value="ADC-like"/>
    <property type="match status" value="1"/>
</dbReference>
<accession>A0ABN6D3E2</accession>
<keyword evidence="4" id="KW-0500">Molybdenum</keyword>
<dbReference type="InterPro" id="IPR006311">
    <property type="entry name" value="TAT_signal"/>
</dbReference>
<evidence type="ECO:0000256" key="1">
    <source>
        <dbReference type="ARBA" id="ARBA00001942"/>
    </source>
</evidence>
<dbReference type="InterPro" id="IPR006656">
    <property type="entry name" value="Mopterin_OxRdtase"/>
</dbReference>
<dbReference type="Gene3D" id="3.40.228.10">
    <property type="entry name" value="Dimethylsulfoxide Reductase, domain 2"/>
    <property type="match status" value="1"/>
</dbReference>
<evidence type="ECO:0000256" key="6">
    <source>
        <dbReference type="ARBA" id="ARBA00022729"/>
    </source>
</evidence>